<reference evidence="4 5" key="1">
    <citation type="journal article" date="2015" name="Genome Announc.">
        <title>Expanding the biotechnology potential of lactobacilli through comparative genomics of 213 strains and associated genera.</title>
        <authorList>
            <person name="Sun Z."/>
            <person name="Harris H.M."/>
            <person name="McCann A."/>
            <person name="Guo C."/>
            <person name="Argimon S."/>
            <person name="Zhang W."/>
            <person name="Yang X."/>
            <person name="Jeffery I.B."/>
            <person name="Cooney J.C."/>
            <person name="Kagawa T.F."/>
            <person name="Liu W."/>
            <person name="Song Y."/>
            <person name="Salvetti E."/>
            <person name="Wrobel A."/>
            <person name="Rasinkangas P."/>
            <person name="Parkhill J."/>
            <person name="Rea M.C."/>
            <person name="O'Sullivan O."/>
            <person name="Ritari J."/>
            <person name="Douillard F.P."/>
            <person name="Paul Ross R."/>
            <person name="Yang R."/>
            <person name="Briner A.E."/>
            <person name="Felis G.E."/>
            <person name="de Vos W.M."/>
            <person name="Barrangou R."/>
            <person name="Klaenhammer T.R."/>
            <person name="Caufield P.W."/>
            <person name="Cui Y."/>
            <person name="Zhang H."/>
            <person name="O'Toole P.W."/>
        </authorList>
    </citation>
    <scope>NUCLEOTIDE SEQUENCE [LARGE SCALE GENOMIC DNA]</scope>
    <source>
        <strain evidence="4 5">DSM 24301</strain>
    </source>
</reference>
<dbReference type="CDD" id="cd03221">
    <property type="entry name" value="ABCF_EF-3"/>
    <property type="match status" value="2"/>
</dbReference>
<feature type="domain" description="ABC transporter" evidence="3">
    <location>
        <begin position="4"/>
        <end position="212"/>
    </location>
</feature>
<comment type="caution">
    <text evidence="4">The sequence shown here is derived from an EMBL/GenBank/DDBJ whole genome shotgun (WGS) entry which is preliminary data.</text>
</comment>
<dbReference type="SMART" id="SM00382">
    <property type="entry name" value="AAA"/>
    <property type="match status" value="2"/>
</dbReference>
<organism evidence="4 5">
    <name type="scientific">Lacticaseibacillus saniviri JCM 17471 = DSM 24301</name>
    <dbReference type="NCBI Taxonomy" id="1293598"/>
    <lineage>
        <taxon>Bacteria</taxon>
        <taxon>Bacillati</taxon>
        <taxon>Bacillota</taxon>
        <taxon>Bacilli</taxon>
        <taxon>Lactobacillales</taxon>
        <taxon>Lactobacillaceae</taxon>
        <taxon>Lacticaseibacillus</taxon>
    </lineage>
</organism>
<keyword evidence="1" id="KW-0547">Nucleotide-binding</keyword>
<proteinExistence type="predicted"/>
<dbReference type="Pfam" id="PF00005">
    <property type="entry name" value="ABC_tran"/>
    <property type="match status" value="2"/>
</dbReference>
<dbReference type="InterPro" id="IPR027417">
    <property type="entry name" value="P-loop_NTPase"/>
</dbReference>
<dbReference type="STRING" id="1293598.IV56_GL002323"/>
<dbReference type="PROSITE" id="PS50893">
    <property type="entry name" value="ABC_TRANSPORTER_2"/>
    <property type="match status" value="2"/>
</dbReference>
<dbReference type="PANTHER" id="PTHR42855:SF2">
    <property type="entry name" value="DRUG RESISTANCE ABC TRANSPORTER,ATP-BINDING PROTEIN"/>
    <property type="match status" value="1"/>
</dbReference>
<sequence length="499" mass="56601">MSTINIQNLTFGYDAQNELLFDHVQLYLDSSWHLGLVGRNGRGKTTFLKLLQNQLDYQGSIDMPMSTQYFPQVVSDPTQLTLYVAQSISDIEQWELERELSLLHVDLDVVWRPFEELSGGEQTKVLLALLFTNADDFALIDEPTTHLDIAGRQQVADYLKRKSGFIVISHDQGFLDQVTDHILAIDRAKISLYQGNYSTYRDDKERQDQYEIAENGKLKKEIGRLKHTAAEKAKWSTAREGDKYGDRHVKGSGAINNTGFIGARAARVMQKRKNLEHRMDKDIESKSQLLKNIETPADLTLNYIPDHHHNLIHLDQFTLGYTHSLFEPIDLDVNRGDRVALTGINGVGKSTLFKHLLGQAAPITSGTLTQAKVIQSLVRQQYPDNRGTLADFATARGLDYSQFLNNLRKLGMARNAFTTPIESLSMGQQKKVELAASLSQPANLYFWDEPLNYLDTYNQDQLVQLLNQEAPTMIFIEHDQHFIESVATKVITLQPINPR</sequence>
<dbReference type="GO" id="GO:0005524">
    <property type="term" value="F:ATP binding"/>
    <property type="evidence" value="ECO:0007669"/>
    <property type="project" value="UniProtKB-KW"/>
</dbReference>
<gene>
    <name evidence="4" type="ORF">IV56_GL002323</name>
</gene>
<dbReference type="NCBIfam" id="NF000355">
    <property type="entry name" value="ribo_prot_ABC_F"/>
    <property type="match status" value="1"/>
</dbReference>
<dbReference type="InterPro" id="IPR003593">
    <property type="entry name" value="AAA+_ATPase"/>
</dbReference>
<dbReference type="InterPro" id="IPR017871">
    <property type="entry name" value="ABC_transporter-like_CS"/>
</dbReference>
<dbReference type="GO" id="GO:0016887">
    <property type="term" value="F:ATP hydrolysis activity"/>
    <property type="evidence" value="ECO:0007669"/>
    <property type="project" value="InterPro"/>
</dbReference>
<dbReference type="PATRIC" id="fig|1293598.4.peg.2426"/>
<dbReference type="Gene3D" id="3.40.50.300">
    <property type="entry name" value="P-loop containing nucleotide triphosphate hydrolases"/>
    <property type="match status" value="2"/>
</dbReference>
<dbReference type="InterPro" id="IPR003439">
    <property type="entry name" value="ABC_transporter-like_ATP-bd"/>
</dbReference>
<keyword evidence="2" id="KW-0067">ATP-binding</keyword>
<dbReference type="EMBL" id="JQCE01000064">
    <property type="protein sequence ID" value="KRO15554.1"/>
    <property type="molecule type" value="Genomic_DNA"/>
</dbReference>
<dbReference type="SUPFAM" id="SSF52540">
    <property type="entry name" value="P-loop containing nucleoside triphosphate hydrolases"/>
    <property type="match status" value="2"/>
</dbReference>
<evidence type="ECO:0000256" key="2">
    <source>
        <dbReference type="ARBA" id="ARBA00022840"/>
    </source>
</evidence>
<evidence type="ECO:0000313" key="4">
    <source>
        <dbReference type="EMBL" id="KRO15554.1"/>
    </source>
</evidence>
<dbReference type="PANTHER" id="PTHR42855">
    <property type="entry name" value="ABC TRANSPORTER ATP-BINDING SUBUNIT"/>
    <property type="match status" value="1"/>
</dbReference>
<evidence type="ECO:0000256" key="1">
    <source>
        <dbReference type="ARBA" id="ARBA00022741"/>
    </source>
</evidence>
<evidence type="ECO:0000259" key="3">
    <source>
        <dbReference type="PROSITE" id="PS50893"/>
    </source>
</evidence>
<keyword evidence="5" id="KW-1185">Reference proteome</keyword>
<dbReference type="PROSITE" id="PS00211">
    <property type="entry name" value="ABC_TRANSPORTER_1"/>
    <property type="match status" value="1"/>
</dbReference>
<dbReference type="InterPro" id="IPR051309">
    <property type="entry name" value="ABCF_ATPase"/>
</dbReference>
<protein>
    <submittedName>
        <fullName evidence="4">ATPase</fullName>
    </submittedName>
</protein>
<accession>A0A0R2MT57</accession>
<evidence type="ECO:0000313" key="5">
    <source>
        <dbReference type="Proteomes" id="UP000050969"/>
    </source>
</evidence>
<dbReference type="AlphaFoldDB" id="A0A0R2MT57"/>
<dbReference type="RefSeq" id="WP_056993301.1">
    <property type="nucleotide sequence ID" value="NZ_JQCE01000064.1"/>
</dbReference>
<dbReference type="Proteomes" id="UP000050969">
    <property type="component" value="Unassembled WGS sequence"/>
</dbReference>
<name>A0A0R2MT57_9LACO</name>
<feature type="domain" description="ABC transporter" evidence="3">
    <location>
        <begin position="311"/>
        <end position="496"/>
    </location>
</feature>